<dbReference type="RefSeq" id="XP_012184290.1">
    <property type="nucleotide sequence ID" value="XM_012328900.1"/>
</dbReference>
<keyword evidence="4" id="KW-1133">Transmembrane helix</keyword>
<dbReference type="EMBL" id="HE797176">
    <property type="protein sequence ID" value="CCM05007.1"/>
    <property type="molecule type" value="Genomic_DNA"/>
</dbReference>
<dbReference type="InParanoid" id="J4I0B3"/>
<dbReference type="GO" id="GO:0008324">
    <property type="term" value="F:monoatomic cation transmembrane transporter activity"/>
    <property type="evidence" value="ECO:0007669"/>
    <property type="project" value="InterPro"/>
</dbReference>
<evidence type="ECO:0000256" key="2">
    <source>
        <dbReference type="ARBA" id="ARBA00022448"/>
    </source>
</evidence>
<proteinExistence type="predicted"/>
<evidence type="ECO:0000259" key="7">
    <source>
        <dbReference type="Pfam" id="PF01545"/>
    </source>
</evidence>
<dbReference type="PANTHER" id="PTHR43840:SF15">
    <property type="entry name" value="MITOCHONDRIAL METAL TRANSPORTER 1-RELATED"/>
    <property type="match status" value="1"/>
</dbReference>
<sequence length="523" mass="56401">MLGRSAVSLRLGDWLPGPNTIRPPSRIRGSLPASRIRRADILCTRRSFAVLNCAGILPERPSLATIALPVFMASTTLTPRRPHSSQAKGTDPAPKPGDHSDRHHDHQSAHEQPHSHSHSHSIFGAMTHTHGPGEDGHGHDAEQIVQALQGGGDRGSRITVIGLFANVGLTVSKGAAGWYMNSASLLADAGHSLSDLLGDFVTLLCYKLSRRPPSERYPYGFGKFEVLGTVTVSLLLTGGALGIGFHSWGLLMETLSQTATALPSGAMHDVLISVSQTAQTVPSVVSEHVHAHGHGHGHALDPNAAWFAAASVLGKEWLYRVTKRVADDLRSPVLFANAIHHRSDAYSSLVALVAILGTWWFPHLPLDPIGGIVVSILIIKQGWGVLIGALHQLTDGGVSAKTRTALSESLKPLLPISHNPVDVQSTSRGLSDTQIEHHTENLLAIRDLRAMRTGALMFVDLVADVPRTLDVAETSALEAQITRTLKAARKEIAEVRVKFRPVDEEVLPHHGHHPTYDPERHHN</sequence>
<name>J4I0B3_9APHY</name>
<dbReference type="STRING" id="599839.J4I0B3"/>
<organism evidence="8 9">
    <name type="scientific">Fibroporia radiculosa</name>
    <dbReference type="NCBI Taxonomy" id="599839"/>
    <lineage>
        <taxon>Eukaryota</taxon>
        <taxon>Fungi</taxon>
        <taxon>Dikarya</taxon>
        <taxon>Basidiomycota</taxon>
        <taxon>Agaricomycotina</taxon>
        <taxon>Agaricomycetes</taxon>
        <taxon>Polyporales</taxon>
        <taxon>Fibroporiaceae</taxon>
        <taxon>Fibroporia</taxon>
    </lineage>
</organism>
<evidence type="ECO:0000313" key="9">
    <source>
        <dbReference type="Proteomes" id="UP000006352"/>
    </source>
</evidence>
<dbReference type="GO" id="GO:0016020">
    <property type="term" value="C:membrane"/>
    <property type="evidence" value="ECO:0007669"/>
    <property type="project" value="UniProtKB-SubCell"/>
</dbReference>
<evidence type="ECO:0000256" key="3">
    <source>
        <dbReference type="ARBA" id="ARBA00022692"/>
    </source>
</evidence>
<comment type="subcellular location">
    <subcellularLocation>
        <location evidence="1">Membrane</location>
        <topology evidence="1">Multi-pass membrane protein</topology>
    </subcellularLocation>
</comment>
<dbReference type="SUPFAM" id="SSF161111">
    <property type="entry name" value="Cation efflux protein transmembrane domain-like"/>
    <property type="match status" value="1"/>
</dbReference>
<dbReference type="InterPro" id="IPR027469">
    <property type="entry name" value="Cation_efflux_TMD_sf"/>
</dbReference>
<dbReference type="GeneID" id="24099918"/>
<feature type="domain" description="Cation efflux protein transmembrane" evidence="7">
    <location>
        <begin position="160"/>
        <end position="393"/>
    </location>
</feature>
<evidence type="ECO:0000256" key="5">
    <source>
        <dbReference type="ARBA" id="ARBA00023136"/>
    </source>
</evidence>
<dbReference type="InterPro" id="IPR036837">
    <property type="entry name" value="Cation_efflux_CTD_sf"/>
</dbReference>
<dbReference type="AlphaFoldDB" id="J4I0B3"/>
<gene>
    <name evidence="8" type="ORF">FIBRA_07206</name>
</gene>
<accession>J4I0B3</accession>
<keyword evidence="9" id="KW-1185">Reference proteome</keyword>
<keyword evidence="5" id="KW-0472">Membrane</keyword>
<feature type="compositionally biased region" description="Polar residues" evidence="6">
    <location>
        <begin position="77"/>
        <end position="88"/>
    </location>
</feature>
<keyword evidence="2" id="KW-0813">Transport</keyword>
<reference evidence="8 9" key="1">
    <citation type="journal article" date="2012" name="Appl. Environ. Microbiol.">
        <title>Short-read sequencing for genomic analysis of the brown rot fungus Fibroporia radiculosa.</title>
        <authorList>
            <person name="Tang J.D."/>
            <person name="Perkins A.D."/>
            <person name="Sonstegard T.S."/>
            <person name="Schroeder S.G."/>
            <person name="Burgess S.C."/>
            <person name="Diehl S.V."/>
        </authorList>
    </citation>
    <scope>NUCLEOTIDE SEQUENCE [LARGE SCALE GENOMIC DNA]</scope>
    <source>
        <strain evidence="8 9">TFFH 294</strain>
    </source>
</reference>
<dbReference type="NCBIfam" id="TIGR01297">
    <property type="entry name" value="CDF"/>
    <property type="match status" value="1"/>
</dbReference>
<protein>
    <recommendedName>
        <fullName evidence="7">Cation efflux protein transmembrane domain-containing protein</fullName>
    </recommendedName>
</protein>
<dbReference type="GO" id="GO:0030003">
    <property type="term" value="P:intracellular monoatomic cation homeostasis"/>
    <property type="evidence" value="ECO:0007669"/>
    <property type="project" value="UniProtKB-ARBA"/>
</dbReference>
<keyword evidence="3" id="KW-0812">Transmembrane</keyword>
<feature type="compositionally biased region" description="Basic and acidic residues" evidence="6">
    <location>
        <begin position="96"/>
        <end position="114"/>
    </location>
</feature>
<dbReference type="Gene3D" id="3.30.70.1350">
    <property type="entry name" value="Cation efflux protein, cytoplasmic domain"/>
    <property type="match status" value="1"/>
</dbReference>
<dbReference type="Pfam" id="PF01545">
    <property type="entry name" value="Cation_efflux"/>
    <property type="match status" value="1"/>
</dbReference>
<dbReference type="InterPro" id="IPR002524">
    <property type="entry name" value="Cation_efflux"/>
</dbReference>
<evidence type="ECO:0000313" key="8">
    <source>
        <dbReference type="EMBL" id="CCM05007.1"/>
    </source>
</evidence>
<dbReference type="OrthoDB" id="435980at2759"/>
<evidence type="ECO:0000256" key="4">
    <source>
        <dbReference type="ARBA" id="ARBA00022989"/>
    </source>
</evidence>
<dbReference type="HOGENOM" id="CLU_013430_12_0_1"/>
<evidence type="ECO:0000256" key="1">
    <source>
        <dbReference type="ARBA" id="ARBA00004141"/>
    </source>
</evidence>
<dbReference type="InterPro" id="IPR058533">
    <property type="entry name" value="Cation_efflux_TM"/>
</dbReference>
<dbReference type="Gene3D" id="1.20.1510.10">
    <property type="entry name" value="Cation efflux protein transmembrane domain"/>
    <property type="match status" value="1"/>
</dbReference>
<evidence type="ECO:0000256" key="6">
    <source>
        <dbReference type="SAM" id="MobiDB-lite"/>
    </source>
</evidence>
<dbReference type="PANTHER" id="PTHR43840">
    <property type="entry name" value="MITOCHONDRIAL METAL TRANSPORTER 1-RELATED"/>
    <property type="match status" value="1"/>
</dbReference>
<dbReference type="FunCoup" id="J4I0B3">
    <property type="interactions" value="45"/>
</dbReference>
<dbReference type="Proteomes" id="UP000006352">
    <property type="component" value="Unassembled WGS sequence"/>
</dbReference>
<dbReference type="SUPFAM" id="SSF160240">
    <property type="entry name" value="Cation efflux protein cytoplasmic domain-like"/>
    <property type="match status" value="1"/>
</dbReference>
<dbReference type="GO" id="GO:0098771">
    <property type="term" value="P:inorganic ion homeostasis"/>
    <property type="evidence" value="ECO:0007669"/>
    <property type="project" value="UniProtKB-ARBA"/>
</dbReference>
<dbReference type="InterPro" id="IPR050291">
    <property type="entry name" value="CDF_Transporter"/>
</dbReference>
<feature type="region of interest" description="Disordered" evidence="6">
    <location>
        <begin position="504"/>
        <end position="523"/>
    </location>
</feature>
<feature type="region of interest" description="Disordered" evidence="6">
    <location>
        <begin position="77"/>
        <end position="139"/>
    </location>
</feature>